<dbReference type="Proteomes" id="UP001142055">
    <property type="component" value="Chromosome 2"/>
</dbReference>
<evidence type="ECO:0000256" key="4">
    <source>
        <dbReference type="ARBA" id="ARBA00022723"/>
    </source>
</evidence>
<evidence type="ECO:0000256" key="14">
    <source>
        <dbReference type="SAM" id="MobiDB-lite"/>
    </source>
</evidence>
<feature type="compositionally biased region" description="Polar residues" evidence="14">
    <location>
        <begin position="140"/>
        <end position="156"/>
    </location>
</feature>
<dbReference type="GO" id="GO:0003677">
    <property type="term" value="F:DNA binding"/>
    <property type="evidence" value="ECO:0007669"/>
    <property type="project" value="UniProtKB-KW"/>
</dbReference>
<dbReference type="SUPFAM" id="SSF51735">
    <property type="entry name" value="NAD(P)-binding Rossmann-fold domains"/>
    <property type="match status" value="1"/>
</dbReference>
<proteinExistence type="inferred from homology"/>
<evidence type="ECO:0000259" key="19">
    <source>
        <dbReference type="Pfam" id="PF16900"/>
    </source>
</evidence>
<evidence type="ECO:0000256" key="11">
    <source>
        <dbReference type="ARBA" id="ARBA00058595"/>
    </source>
</evidence>
<dbReference type="PANTHER" id="PTHR12126:SF11">
    <property type="entry name" value="NADH DEHYDROGENASE [UBIQUINONE] 1 ALPHA SUBCOMPLEX SUBUNIT 9, MITOCHONDRIAL"/>
    <property type="match status" value="1"/>
</dbReference>
<dbReference type="InterPro" id="IPR036291">
    <property type="entry name" value="NAD(P)-bd_dom_sf"/>
</dbReference>
<comment type="subcellular location">
    <subcellularLocation>
        <location evidence="1 13">Nucleus</location>
    </subcellularLocation>
</comment>
<dbReference type="InterPro" id="IPR031657">
    <property type="entry name" value="REPA_OB_2"/>
</dbReference>
<dbReference type="GO" id="GO:0008270">
    <property type="term" value="F:zinc ion binding"/>
    <property type="evidence" value="ECO:0007669"/>
    <property type="project" value="UniProtKB-KW"/>
</dbReference>
<feature type="domain" description="OB" evidence="15">
    <location>
        <begin position="184"/>
        <end position="268"/>
    </location>
</feature>
<dbReference type="PANTHER" id="PTHR12126">
    <property type="entry name" value="NADH-UBIQUINONE OXIDOREDUCTASE 39 KDA SUBUNIT-RELATED"/>
    <property type="match status" value="1"/>
</dbReference>
<dbReference type="Pfam" id="PF01370">
    <property type="entry name" value="Epimerase"/>
    <property type="match status" value="1"/>
</dbReference>
<dbReference type="CDD" id="cd04476">
    <property type="entry name" value="RPA1_DBD_C"/>
    <property type="match status" value="1"/>
</dbReference>
<dbReference type="InterPro" id="IPR047192">
    <property type="entry name" value="Euk_RPA1_DBD_C"/>
</dbReference>
<feature type="domain" description="NAD-dependent epimerase/dehydratase" evidence="16">
    <location>
        <begin position="665"/>
        <end position="825"/>
    </location>
</feature>
<dbReference type="Gene3D" id="2.40.50.140">
    <property type="entry name" value="Nucleic acid-binding proteins"/>
    <property type="match status" value="4"/>
</dbReference>
<keyword evidence="21" id="KW-1185">Reference proteome</keyword>
<dbReference type="Pfam" id="PF08646">
    <property type="entry name" value="Rep_fac-A_C"/>
    <property type="match status" value="1"/>
</dbReference>
<keyword evidence="7 13" id="KW-0238">DNA-binding</keyword>
<evidence type="ECO:0000259" key="17">
    <source>
        <dbReference type="Pfam" id="PF04057"/>
    </source>
</evidence>
<feature type="domain" description="Replication protein A OB" evidence="19">
    <location>
        <begin position="296"/>
        <end position="391"/>
    </location>
</feature>
<keyword evidence="6 13" id="KW-0862">Zinc</keyword>
<evidence type="ECO:0000256" key="6">
    <source>
        <dbReference type="ARBA" id="ARBA00022833"/>
    </source>
</evidence>
<keyword evidence="4 13" id="KW-0479">Metal-binding</keyword>
<dbReference type="FunFam" id="2.40.50.140:FF:000041">
    <property type="entry name" value="Replication protein A subunit"/>
    <property type="match status" value="1"/>
</dbReference>
<comment type="subunit">
    <text evidence="10">Complex I is composed of 45 different subunits. This a component of the hydrophobic protein fraction. Interacts with BLOC1S1. Interacts with SLC2A4. Interacts with CLOCK. Interacts with RAB5IF.</text>
</comment>
<reference evidence="20" key="1">
    <citation type="submission" date="2022-12" db="EMBL/GenBank/DDBJ databases">
        <title>Genome assemblies of Blomia tropicalis.</title>
        <authorList>
            <person name="Cui Y."/>
        </authorList>
    </citation>
    <scope>NUCLEOTIDE SEQUENCE</scope>
    <source>
        <tissue evidence="20">Adult mites</tissue>
    </source>
</reference>
<comment type="similarity">
    <text evidence="2 13">Belongs to the replication factor A protein 1 family.</text>
</comment>
<dbReference type="EMBL" id="JAPWDV010000002">
    <property type="protein sequence ID" value="KAJ6220299.1"/>
    <property type="molecule type" value="Genomic_DNA"/>
</dbReference>
<dbReference type="Gene3D" id="3.40.50.720">
    <property type="entry name" value="NAD(P)-binding Rossmann-like Domain"/>
    <property type="match status" value="1"/>
</dbReference>
<dbReference type="InterPro" id="IPR013955">
    <property type="entry name" value="Rep_factor-A_C"/>
</dbReference>
<dbReference type="InterPro" id="IPR012340">
    <property type="entry name" value="NA-bd_OB-fold"/>
</dbReference>
<dbReference type="InterPro" id="IPR004365">
    <property type="entry name" value="NA-bd_OB_tRNA"/>
</dbReference>
<evidence type="ECO:0000259" key="16">
    <source>
        <dbReference type="Pfam" id="PF01370"/>
    </source>
</evidence>
<comment type="function">
    <text evidence="11 13">As part of the heterotrimeric replication protein A complex (RPA/RP-A), binds and stabilizes single-stranded DNA intermediates, that form during DNA replication or upon DNA stress. It prevents their reannealing and in parallel, recruits and activates different proteins and complexes involved in DNA metabolism. Thereby, it plays an essential role both in DNA replication and the cellular response to DNA damage.</text>
</comment>
<dbReference type="GO" id="GO:0005634">
    <property type="term" value="C:nucleus"/>
    <property type="evidence" value="ECO:0007669"/>
    <property type="project" value="UniProtKB-SubCell"/>
</dbReference>
<gene>
    <name evidence="20" type="ORF">RDWZM_006111</name>
</gene>
<organism evidence="20 21">
    <name type="scientific">Blomia tropicalis</name>
    <name type="common">Mite</name>
    <dbReference type="NCBI Taxonomy" id="40697"/>
    <lineage>
        <taxon>Eukaryota</taxon>
        <taxon>Metazoa</taxon>
        <taxon>Ecdysozoa</taxon>
        <taxon>Arthropoda</taxon>
        <taxon>Chelicerata</taxon>
        <taxon>Arachnida</taxon>
        <taxon>Acari</taxon>
        <taxon>Acariformes</taxon>
        <taxon>Sarcoptiformes</taxon>
        <taxon>Astigmata</taxon>
        <taxon>Glycyphagoidea</taxon>
        <taxon>Echimyopodidae</taxon>
        <taxon>Blomia</taxon>
    </lineage>
</organism>
<sequence length="1015" mass="114751">MAYTEPCYLSEGSIDMILEQKNDNLKPIVQILGSKKMANSRIRAVISDGLKMCQHCILLSEEIDKQYEDGLLSKFTVIRLEQYQISSLAKKDNLPVILVTRLAIVKKGEEVDRQVEPGQAFHNQNLISGAVKRDVKSANKPANTPNKGANQQTNDAATTSAETSILRVENVCPIIVITPFFNAWTIRVRVSNKSPIKTWSNARGNGKLFSFDCCDESGEVRITAFNNECERFFPIIEVNKVYLIARGVAKSANKQFSNLKNDYEITLNSNSIIEPCPESDIGEKLPTMRFKFIPLGQLNNLPLKSIIDVIGVIRTINPVDQLVSKRTGKELSKRAITLVDKSLVEVELTLWNESANDFEGEVGQIVAFKGVSVGEFQGRNLSAYSSTLIQLDPDIPETSVIRSWYNSEGGNQTFVSLARPKTEQAGLTQDTRYTCQLNMKNLNQQNQYFGIVGIIHTTNRATNQLYKACSNSNCVKKVTEQNDGYYNCPKCEKTSPNFVWNLMLSFQLTDATGGCWISLFKDQAETILGKTTNELAELFENDQNSYVRIVNAIRFKHFYFRVGAKLNEYNNETRVRITGYKALKIKPVDRSRRPFETVVCRTISSKQPSNQNLNSRPKPIISTEGNESSVDFAIRTINKGIFPDIKTLTNRRGSGGRSSFSGLIVTVFGSTGFLARSVVNALARIGSTVICPYRGDPYMTRDLKLAGDLGQVWFVPFHLQDEDSIRRAVKYSNVVVNLIGRDHMTPNFSLDDVHVTGASRIARISREMGVKRFIHVSALNSCKKPDSFYVYGGSQFLKSKYYGELSVREQYPEATIIRPADIYGVKDKYLWYYCLGYRRNFRRLPLHNGGYGITKTPVSVSDVAQGIANAITDEESIGKTYDAVGPRRYELRMMMEYLQEIIMKTPENGSFKINNLRWDFLMRSRISLTTYMNKFVLRHPKVSWEKIERECVSDEYPKNPTLIELGVKLGFIEDNWPDLLVTWRYDFSYDGVLGEKKLFNNPPFISDGPNISNQI</sequence>
<evidence type="ECO:0000256" key="12">
    <source>
        <dbReference type="ARBA" id="ARBA00062035"/>
    </source>
</evidence>
<evidence type="ECO:0000256" key="13">
    <source>
        <dbReference type="RuleBase" id="RU364130"/>
    </source>
</evidence>
<protein>
    <recommendedName>
        <fullName evidence="13">Replication protein A subunit</fullName>
    </recommendedName>
</protein>
<evidence type="ECO:0000313" key="21">
    <source>
        <dbReference type="Proteomes" id="UP001142055"/>
    </source>
</evidence>
<dbReference type="SUPFAM" id="SSF50249">
    <property type="entry name" value="Nucleic acid-binding proteins"/>
    <property type="match status" value="4"/>
</dbReference>
<evidence type="ECO:0000259" key="15">
    <source>
        <dbReference type="Pfam" id="PF01336"/>
    </source>
</evidence>
<evidence type="ECO:0000256" key="9">
    <source>
        <dbReference type="ARBA" id="ARBA00038501"/>
    </source>
</evidence>
<dbReference type="InterPro" id="IPR051207">
    <property type="entry name" value="ComplexI_NDUFA9_subunit"/>
</dbReference>
<dbReference type="FunFam" id="2.40.50.140:FF:000064">
    <property type="entry name" value="Replication protein A subunit"/>
    <property type="match status" value="1"/>
</dbReference>
<dbReference type="GO" id="GO:0006281">
    <property type="term" value="P:DNA repair"/>
    <property type="evidence" value="ECO:0007669"/>
    <property type="project" value="InterPro"/>
</dbReference>
<dbReference type="Pfam" id="PF01336">
    <property type="entry name" value="tRNA_anti-codon"/>
    <property type="match status" value="1"/>
</dbReference>
<dbReference type="CDD" id="cd05271">
    <property type="entry name" value="NDUFA9_like_SDR_a"/>
    <property type="match status" value="1"/>
</dbReference>
<dbReference type="GO" id="GO:0044877">
    <property type="term" value="F:protein-containing complex binding"/>
    <property type="evidence" value="ECO:0007669"/>
    <property type="project" value="TreeGrafter"/>
</dbReference>
<evidence type="ECO:0000256" key="2">
    <source>
        <dbReference type="ARBA" id="ARBA00005690"/>
    </source>
</evidence>
<dbReference type="GO" id="GO:0006310">
    <property type="term" value="P:DNA recombination"/>
    <property type="evidence" value="ECO:0007669"/>
    <property type="project" value="InterPro"/>
</dbReference>
<evidence type="ECO:0000256" key="10">
    <source>
        <dbReference type="ARBA" id="ARBA00046455"/>
    </source>
</evidence>
<keyword evidence="3 13" id="KW-0235">DNA replication</keyword>
<evidence type="ECO:0000259" key="18">
    <source>
        <dbReference type="Pfam" id="PF08646"/>
    </source>
</evidence>
<evidence type="ECO:0000256" key="5">
    <source>
        <dbReference type="ARBA" id="ARBA00022771"/>
    </source>
</evidence>
<dbReference type="FunFam" id="2.40.50.140:FF:000090">
    <property type="entry name" value="Replication protein A subunit"/>
    <property type="match status" value="1"/>
</dbReference>
<accession>A0A9Q0RN03</accession>
<name>A0A9Q0RN03_BLOTA</name>
<dbReference type="InterPro" id="IPR004591">
    <property type="entry name" value="Rfa1"/>
</dbReference>
<dbReference type="CDD" id="cd04475">
    <property type="entry name" value="RPA1_DBD_B"/>
    <property type="match status" value="1"/>
</dbReference>
<dbReference type="InterPro" id="IPR007199">
    <property type="entry name" value="Rep_factor-A_N"/>
</dbReference>
<keyword evidence="5 13" id="KW-0863">Zinc-finger</keyword>
<comment type="similarity">
    <text evidence="9">Belongs to the complex I NDUFA9 subunit family.</text>
</comment>
<dbReference type="CDD" id="cd04474">
    <property type="entry name" value="RPA1_DBD_A"/>
    <property type="match status" value="1"/>
</dbReference>
<dbReference type="AlphaFoldDB" id="A0A9Q0RN03"/>
<dbReference type="Pfam" id="PF16900">
    <property type="entry name" value="REPA_OB_2"/>
    <property type="match status" value="1"/>
</dbReference>
<dbReference type="Pfam" id="PF04057">
    <property type="entry name" value="Rep-A_N"/>
    <property type="match status" value="1"/>
</dbReference>
<dbReference type="InterPro" id="IPR001509">
    <property type="entry name" value="Epimerase_deHydtase"/>
</dbReference>
<dbReference type="NCBIfam" id="TIGR00617">
    <property type="entry name" value="rpa1"/>
    <property type="match status" value="1"/>
</dbReference>
<feature type="domain" description="Replication factor-A protein 1 N-terminal" evidence="17">
    <location>
        <begin position="9"/>
        <end position="106"/>
    </location>
</feature>
<evidence type="ECO:0000256" key="1">
    <source>
        <dbReference type="ARBA" id="ARBA00004123"/>
    </source>
</evidence>
<comment type="caution">
    <text evidence="20">The sequence shown here is derived from an EMBL/GenBank/DDBJ whole genome shotgun (WGS) entry which is preliminary data.</text>
</comment>
<dbReference type="GO" id="GO:0006260">
    <property type="term" value="P:DNA replication"/>
    <property type="evidence" value="ECO:0007669"/>
    <property type="project" value="UniProtKB-KW"/>
</dbReference>
<evidence type="ECO:0000256" key="8">
    <source>
        <dbReference type="ARBA" id="ARBA00023242"/>
    </source>
</evidence>
<comment type="subunit">
    <text evidence="12 13">Component of the heterotrimeric canonical replication protein A complex (RPA).</text>
</comment>
<evidence type="ECO:0000313" key="20">
    <source>
        <dbReference type="EMBL" id="KAJ6220299.1"/>
    </source>
</evidence>
<feature type="region of interest" description="Disordered" evidence="14">
    <location>
        <begin position="137"/>
        <end position="156"/>
    </location>
</feature>
<keyword evidence="8 13" id="KW-0539">Nucleus</keyword>
<feature type="domain" description="Replication factor A C-terminal" evidence="18">
    <location>
        <begin position="448"/>
        <end position="589"/>
    </location>
</feature>
<evidence type="ECO:0000256" key="3">
    <source>
        <dbReference type="ARBA" id="ARBA00022705"/>
    </source>
</evidence>
<evidence type="ECO:0000256" key="7">
    <source>
        <dbReference type="ARBA" id="ARBA00023125"/>
    </source>
</evidence>
<dbReference type="GO" id="GO:0005739">
    <property type="term" value="C:mitochondrion"/>
    <property type="evidence" value="ECO:0007669"/>
    <property type="project" value="TreeGrafter"/>
</dbReference>